<dbReference type="Proteomes" id="UP000823941">
    <property type="component" value="Chromosome 18"/>
</dbReference>
<keyword evidence="3" id="KW-1185">Reference proteome</keyword>
<comment type="caution">
    <text evidence="2">The sequence shown here is derived from an EMBL/GenBank/DDBJ whole genome shotgun (WGS) entry which is preliminary data.</text>
</comment>
<evidence type="ECO:0000313" key="2">
    <source>
        <dbReference type="EMBL" id="KAG7302307.1"/>
    </source>
</evidence>
<organism evidence="2 3">
    <name type="scientific">Plutella xylostella</name>
    <name type="common">Diamondback moth</name>
    <name type="synonym">Plutella maculipennis</name>
    <dbReference type="NCBI Taxonomy" id="51655"/>
    <lineage>
        <taxon>Eukaryota</taxon>
        <taxon>Metazoa</taxon>
        <taxon>Ecdysozoa</taxon>
        <taxon>Arthropoda</taxon>
        <taxon>Hexapoda</taxon>
        <taxon>Insecta</taxon>
        <taxon>Pterygota</taxon>
        <taxon>Neoptera</taxon>
        <taxon>Endopterygota</taxon>
        <taxon>Lepidoptera</taxon>
        <taxon>Glossata</taxon>
        <taxon>Ditrysia</taxon>
        <taxon>Yponomeutoidea</taxon>
        <taxon>Plutellidae</taxon>
        <taxon>Plutella</taxon>
    </lineage>
</organism>
<protein>
    <submittedName>
        <fullName evidence="2">Uncharacterized protein</fullName>
    </submittedName>
</protein>
<feature type="transmembrane region" description="Helical" evidence="1">
    <location>
        <begin position="106"/>
        <end position="126"/>
    </location>
</feature>
<feature type="transmembrane region" description="Helical" evidence="1">
    <location>
        <begin position="77"/>
        <end position="94"/>
    </location>
</feature>
<keyword evidence="1" id="KW-1133">Transmembrane helix</keyword>
<name>A0ABQ7QAQ1_PLUXY</name>
<feature type="transmembrane region" description="Helical" evidence="1">
    <location>
        <begin position="132"/>
        <end position="154"/>
    </location>
</feature>
<reference evidence="2 3" key="1">
    <citation type="submission" date="2021-06" db="EMBL/GenBank/DDBJ databases">
        <title>A haploid diamondback moth (Plutella xylostella L.) genome assembly resolves 31 chromosomes and identifies a diamide resistance mutation.</title>
        <authorList>
            <person name="Ward C.M."/>
            <person name="Perry K.D."/>
            <person name="Baker G."/>
            <person name="Powis K."/>
            <person name="Heckel D.G."/>
            <person name="Baxter S.W."/>
        </authorList>
    </citation>
    <scope>NUCLEOTIDE SEQUENCE [LARGE SCALE GENOMIC DNA]</scope>
    <source>
        <strain evidence="2 3">LV</strain>
        <tissue evidence="2">Single pupa</tissue>
    </source>
</reference>
<keyword evidence="1" id="KW-0812">Transmembrane</keyword>
<feature type="transmembrane region" description="Helical" evidence="1">
    <location>
        <begin position="34"/>
        <end position="57"/>
    </location>
</feature>
<proteinExistence type="predicted"/>
<accession>A0ABQ7QAQ1</accession>
<keyword evidence="1" id="KW-0472">Membrane</keyword>
<evidence type="ECO:0000256" key="1">
    <source>
        <dbReference type="SAM" id="Phobius"/>
    </source>
</evidence>
<sequence length="169" mass="19162">MSATVESTWKSKISNNIEIPNLSRCCFCVPLRRGLVAFAYANLVLTLVVCGILSYYISYLRLHGLGAAEFPRLVADTAALVIETVMTIVFIVALHKKHVTLMKIYLHFEIVFSFVGFLYSLAFLTNETASELFLILFQLTLQIYLAILIWSLILKMQRDGTVKYVREDA</sequence>
<evidence type="ECO:0000313" key="3">
    <source>
        <dbReference type="Proteomes" id="UP000823941"/>
    </source>
</evidence>
<dbReference type="EMBL" id="JAHIBW010000018">
    <property type="protein sequence ID" value="KAG7302307.1"/>
    <property type="molecule type" value="Genomic_DNA"/>
</dbReference>
<gene>
    <name evidence="2" type="ORF">JYU34_013803</name>
</gene>